<dbReference type="PANTHER" id="PTHR11409:SF42">
    <property type="entry name" value="ADENOSINE DEAMINASE-LIKE PROTEIN"/>
    <property type="match status" value="1"/>
</dbReference>
<organism evidence="9 10">
    <name type="scientific">Desulfatibacillum aliphaticivorans</name>
    <dbReference type="NCBI Taxonomy" id="218208"/>
    <lineage>
        <taxon>Bacteria</taxon>
        <taxon>Pseudomonadati</taxon>
        <taxon>Thermodesulfobacteriota</taxon>
        <taxon>Desulfobacteria</taxon>
        <taxon>Desulfobacterales</taxon>
        <taxon>Desulfatibacillaceae</taxon>
        <taxon>Desulfatibacillum</taxon>
    </lineage>
</organism>
<dbReference type="Pfam" id="PF00962">
    <property type="entry name" value="A_deaminase"/>
    <property type="match status" value="1"/>
</dbReference>
<feature type="domain" description="Adenosine deaminase" evidence="8">
    <location>
        <begin position="251"/>
        <end position="504"/>
    </location>
</feature>
<dbReference type="HOGENOM" id="CLU_491543_0_0_7"/>
<keyword evidence="3" id="KW-0479">Metal-binding</keyword>
<keyword evidence="4" id="KW-0378">Hydrolase</keyword>
<dbReference type="InterPro" id="IPR006330">
    <property type="entry name" value="Ado/ade_deaminase"/>
</dbReference>
<dbReference type="eggNOG" id="COG1816">
    <property type="taxonomic scope" value="Bacteria"/>
</dbReference>
<name>B8FHD4_DESAL</name>
<keyword evidence="6" id="KW-0546">Nucleotide metabolism</keyword>
<evidence type="ECO:0000313" key="10">
    <source>
        <dbReference type="Proteomes" id="UP000000739"/>
    </source>
</evidence>
<dbReference type="GO" id="GO:0006154">
    <property type="term" value="P:adenosine catabolic process"/>
    <property type="evidence" value="ECO:0007669"/>
    <property type="project" value="TreeGrafter"/>
</dbReference>
<dbReference type="GO" id="GO:0046872">
    <property type="term" value="F:metal ion binding"/>
    <property type="evidence" value="ECO:0007669"/>
    <property type="project" value="UniProtKB-KW"/>
</dbReference>
<gene>
    <name evidence="9" type="ordered locus">Dalk_0515</name>
</gene>
<proteinExistence type="inferred from homology"/>
<dbReference type="SUPFAM" id="SSF51556">
    <property type="entry name" value="Metallo-dependent hydrolases"/>
    <property type="match status" value="1"/>
</dbReference>
<comment type="similarity">
    <text evidence="2">Belongs to the metallo-dependent hydrolases superfamily. Adenosine and AMP deaminases family.</text>
</comment>
<comment type="catalytic activity">
    <reaction evidence="7">
        <text>N(6)-methyl-AMP + H2O + H(+) = IMP + methylamine</text>
        <dbReference type="Rhea" id="RHEA:16001"/>
        <dbReference type="ChEBI" id="CHEBI:15377"/>
        <dbReference type="ChEBI" id="CHEBI:15378"/>
        <dbReference type="ChEBI" id="CHEBI:58053"/>
        <dbReference type="ChEBI" id="CHEBI:59338"/>
        <dbReference type="ChEBI" id="CHEBI:144842"/>
    </reaction>
    <physiologicalReaction direction="left-to-right" evidence="7">
        <dbReference type="Rhea" id="RHEA:16002"/>
    </physiologicalReaction>
</comment>
<evidence type="ECO:0000256" key="7">
    <source>
        <dbReference type="ARBA" id="ARBA00048787"/>
    </source>
</evidence>
<evidence type="ECO:0000256" key="1">
    <source>
        <dbReference type="ARBA" id="ARBA00001947"/>
    </source>
</evidence>
<dbReference type="PROSITE" id="PS51257">
    <property type="entry name" value="PROKAR_LIPOPROTEIN"/>
    <property type="match status" value="1"/>
</dbReference>
<keyword evidence="10" id="KW-1185">Reference proteome</keyword>
<keyword evidence="5" id="KW-0862">Zinc</keyword>
<evidence type="ECO:0000256" key="3">
    <source>
        <dbReference type="ARBA" id="ARBA00022723"/>
    </source>
</evidence>
<evidence type="ECO:0000256" key="2">
    <source>
        <dbReference type="ARBA" id="ARBA00006676"/>
    </source>
</evidence>
<evidence type="ECO:0000256" key="4">
    <source>
        <dbReference type="ARBA" id="ARBA00022801"/>
    </source>
</evidence>
<comment type="cofactor">
    <cofactor evidence="1">
        <name>Zn(2+)</name>
        <dbReference type="ChEBI" id="CHEBI:29105"/>
    </cofactor>
</comment>
<accession>B8FHD4</accession>
<dbReference type="Proteomes" id="UP000000739">
    <property type="component" value="Chromosome"/>
</dbReference>
<dbReference type="EMBL" id="CP001322">
    <property type="protein sequence ID" value="ACL02222.1"/>
    <property type="molecule type" value="Genomic_DNA"/>
</dbReference>
<evidence type="ECO:0000256" key="5">
    <source>
        <dbReference type="ARBA" id="ARBA00022833"/>
    </source>
</evidence>
<evidence type="ECO:0000259" key="8">
    <source>
        <dbReference type="Pfam" id="PF00962"/>
    </source>
</evidence>
<dbReference type="AlphaFoldDB" id="B8FHD4"/>
<dbReference type="InterPro" id="IPR001365">
    <property type="entry name" value="A_deaminase_dom"/>
</dbReference>
<dbReference type="PANTHER" id="PTHR11409">
    <property type="entry name" value="ADENOSINE DEAMINASE"/>
    <property type="match status" value="1"/>
</dbReference>
<dbReference type="GO" id="GO:0009117">
    <property type="term" value="P:nucleotide metabolic process"/>
    <property type="evidence" value="ECO:0007669"/>
    <property type="project" value="UniProtKB-KW"/>
</dbReference>
<dbReference type="GO" id="GO:0004000">
    <property type="term" value="F:adenosine deaminase activity"/>
    <property type="evidence" value="ECO:0007669"/>
    <property type="project" value="TreeGrafter"/>
</dbReference>
<evidence type="ECO:0000256" key="6">
    <source>
        <dbReference type="ARBA" id="ARBA00023080"/>
    </source>
</evidence>
<reference evidence="9 10" key="1">
    <citation type="journal article" date="2012" name="Environ. Microbiol.">
        <title>The genome sequence of Desulfatibacillum alkenivorans AK-01: a blueprint for anaerobic alkane oxidation.</title>
        <authorList>
            <person name="Callaghan A.V."/>
            <person name="Morris B.E."/>
            <person name="Pereira I.A."/>
            <person name="McInerney M.J."/>
            <person name="Austin R.N."/>
            <person name="Groves J.T."/>
            <person name="Kukor J.J."/>
            <person name="Suflita J.M."/>
            <person name="Young L.Y."/>
            <person name="Zylstra G.J."/>
            <person name="Wawrik B."/>
        </authorList>
    </citation>
    <scope>NUCLEOTIDE SEQUENCE [LARGE SCALE GENOMIC DNA]</scope>
    <source>
        <strain evidence="9 10">AK-01</strain>
    </source>
</reference>
<dbReference type="GO" id="GO:0046103">
    <property type="term" value="P:inosine biosynthetic process"/>
    <property type="evidence" value="ECO:0007669"/>
    <property type="project" value="TreeGrafter"/>
</dbReference>
<protein>
    <submittedName>
        <fullName evidence="9">Adenosine/AMP deaminase</fullName>
    </submittedName>
</protein>
<sequence>MKSIPRSIVLSVFIACLTLFYGCTDDDNITYPGGLTLSDKLAHQFALYDEAQEKILDRMTARKSVKVSREEWEAWLTPEEGLALTDADMEALIQRQEAVIAQSRLEALAKTSLDLDLIRGDKDLVEQYCYQLPKGGMLHIHPGGTRNAQTIKEILEEVNPVIDGPTLLLTANDGVLTMLYDDEIAFLENLPVKAYLDFSEAEKEAIQALFLLPEDPPTHDFMRFEALFSISDILDSDPDKVDWVEEKTYLDFLERAAAQNVSYVEFTSVMWPDADTFDQLEVWADEWLARTGVTVRWNSAFVRTLPYDTNTAWTQAFIDLVEVHPCDVLVGIDLLANETNTPALDTGQNIYIPVLEAVLNGRISMHRTMHAGELGLVHNVRDAMILGAERVGHGVLMDQDPLTLEYARLVRRLPVEINLYSNYRLRVITDWAEHPFLDYLRLGLPISLSTDDEGMFITDICNECMVAVQNSDITHEEMRQMSFNALETAFASEDVKQALLEDLEDDFLDFEADWASIAAPAKGGFLDDQDAPLNAAAMAYEVNAMNEAGFQAAQ</sequence>
<evidence type="ECO:0000313" key="9">
    <source>
        <dbReference type="EMBL" id="ACL02222.1"/>
    </source>
</evidence>
<dbReference type="RefSeq" id="WP_012609662.1">
    <property type="nucleotide sequence ID" value="NC_011768.1"/>
</dbReference>
<dbReference type="InterPro" id="IPR032466">
    <property type="entry name" value="Metal_Hydrolase"/>
</dbReference>
<dbReference type="KEGG" id="dal:Dalk_0515"/>
<dbReference type="Gene3D" id="3.20.20.140">
    <property type="entry name" value="Metal-dependent hydrolases"/>
    <property type="match status" value="1"/>
</dbReference>